<gene>
    <name evidence="2" type="ORF">DdX_00291</name>
</gene>
<dbReference type="InterPro" id="IPR002413">
    <property type="entry name" value="V5_allergen-like"/>
</dbReference>
<evidence type="ECO:0000313" key="3">
    <source>
        <dbReference type="Proteomes" id="UP001201812"/>
    </source>
</evidence>
<feature type="domain" description="SCP" evidence="1">
    <location>
        <begin position="28"/>
        <end position="189"/>
    </location>
</feature>
<proteinExistence type="predicted"/>
<reference evidence="2" key="1">
    <citation type="submission" date="2022-01" db="EMBL/GenBank/DDBJ databases">
        <title>Genome Sequence Resource for Two Populations of Ditylenchus destructor, the Migratory Endoparasitic Phytonematode.</title>
        <authorList>
            <person name="Zhang H."/>
            <person name="Lin R."/>
            <person name="Xie B."/>
        </authorList>
    </citation>
    <scope>NUCLEOTIDE SEQUENCE</scope>
    <source>
        <strain evidence="2">BazhouSP</strain>
    </source>
</reference>
<dbReference type="InterPro" id="IPR014044">
    <property type="entry name" value="CAP_dom"/>
</dbReference>
<dbReference type="PANTHER" id="PTHR10334">
    <property type="entry name" value="CYSTEINE-RICH SECRETORY PROTEIN-RELATED"/>
    <property type="match status" value="1"/>
</dbReference>
<evidence type="ECO:0000259" key="1">
    <source>
        <dbReference type="SMART" id="SM00198"/>
    </source>
</evidence>
<dbReference type="Gene3D" id="3.40.33.10">
    <property type="entry name" value="CAP"/>
    <property type="match status" value="1"/>
</dbReference>
<dbReference type="InterPro" id="IPR035940">
    <property type="entry name" value="CAP_sf"/>
</dbReference>
<dbReference type="AlphaFoldDB" id="A0AAD4RD56"/>
<dbReference type="EMBL" id="JAKKPZ010000001">
    <property type="protein sequence ID" value="KAI1728135.1"/>
    <property type="molecule type" value="Genomic_DNA"/>
</dbReference>
<dbReference type="InterPro" id="IPR001283">
    <property type="entry name" value="CRISP-related"/>
</dbReference>
<dbReference type="SMART" id="SM00198">
    <property type="entry name" value="SCP"/>
    <property type="match status" value="1"/>
</dbReference>
<dbReference type="InterPro" id="IPR018244">
    <property type="entry name" value="Allrgn_V5/Tpx1_CS"/>
</dbReference>
<keyword evidence="3" id="KW-1185">Reference proteome</keyword>
<sequence>MLIILRKIIFMLVLGIIAIAPVIALSSSEKQIAVNTHNQYRSQLAKGQVLNRGAELLPSGSNIYKLSYSDTLEQAAQAWADNCEFKHSEDQLAQTGQGQNLYEIDTQQDTSSALTSAADMWWNEVVEVGINSDLIIRSSMFGDENNQIGHFTAMAWGDTTQIGCGVSYCASQGFTLLVCNYYKSGNVIGRPIYESGSQCQSASDVRLIPDLIVICQWVYALHLMETQLLNLVITRTVPDREITID</sequence>
<name>A0AAD4RD56_9BILA</name>
<accession>A0AAD4RD56</accession>
<dbReference type="PRINTS" id="PR00838">
    <property type="entry name" value="V5ALLERGEN"/>
</dbReference>
<evidence type="ECO:0000313" key="2">
    <source>
        <dbReference type="EMBL" id="KAI1728135.1"/>
    </source>
</evidence>
<dbReference type="PROSITE" id="PS01009">
    <property type="entry name" value="CRISP_1"/>
    <property type="match status" value="1"/>
</dbReference>
<organism evidence="2 3">
    <name type="scientific">Ditylenchus destructor</name>
    <dbReference type="NCBI Taxonomy" id="166010"/>
    <lineage>
        <taxon>Eukaryota</taxon>
        <taxon>Metazoa</taxon>
        <taxon>Ecdysozoa</taxon>
        <taxon>Nematoda</taxon>
        <taxon>Chromadorea</taxon>
        <taxon>Rhabditida</taxon>
        <taxon>Tylenchina</taxon>
        <taxon>Tylenchomorpha</taxon>
        <taxon>Sphaerularioidea</taxon>
        <taxon>Anguinidae</taxon>
        <taxon>Anguininae</taxon>
        <taxon>Ditylenchus</taxon>
    </lineage>
</organism>
<dbReference type="Pfam" id="PF00188">
    <property type="entry name" value="CAP"/>
    <property type="match status" value="1"/>
</dbReference>
<dbReference type="Proteomes" id="UP001201812">
    <property type="component" value="Unassembled WGS sequence"/>
</dbReference>
<comment type="caution">
    <text evidence="2">The sequence shown here is derived from an EMBL/GenBank/DDBJ whole genome shotgun (WGS) entry which is preliminary data.</text>
</comment>
<dbReference type="GO" id="GO:0005576">
    <property type="term" value="C:extracellular region"/>
    <property type="evidence" value="ECO:0007669"/>
    <property type="project" value="InterPro"/>
</dbReference>
<protein>
    <submittedName>
        <fullName evidence="2">Cysteine-rich secretory protein family domain-containing protein</fullName>
    </submittedName>
</protein>
<dbReference type="SUPFAM" id="SSF55797">
    <property type="entry name" value="PR-1-like"/>
    <property type="match status" value="1"/>
</dbReference>
<dbReference type="CDD" id="cd05380">
    <property type="entry name" value="CAP_euk"/>
    <property type="match status" value="1"/>
</dbReference>
<dbReference type="PRINTS" id="PR00837">
    <property type="entry name" value="V5TPXLIKE"/>
</dbReference>